<dbReference type="EMBL" id="CP056041">
    <property type="protein sequence ID" value="QKZ21073.1"/>
    <property type="molecule type" value="Genomic_DNA"/>
</dbReference>
<evidence type="ECO:0000313" key="2">
    <source>
        <dbReference type="EMBL" id="QKZ21073.1"/>
    </source>
</evidence>
<evidence type="ECO:0000256" key="1">
    <source>
        <dbReference type="SAM" id="MobiDB-lite"/>
    </source>
</evidence>
<dbReference type="InterPro" id="IPR016136">
    <property type="entry name" value="DNA_helicase_N/primase_C"/>
</dbReference>
<evidence type="ECO:0008006" key="4">
    <source>
        <dbReference type="Google" id="ProtNLM"/>
    </source>
</evidence>
<sequence>MSTAWLNSLLDAARPHAPGLTASYLHTLIQVCPWPKHAPTYARMVQADHARRTVLMHAERLRKATDTATRGRATANRAQGR</sequence>
<keyword evidence="3" id="KW-1185">Reference proteome</keyword>
<reference evidence="2 3" key="1">
    <citation type="submission" date="2020-06" db="EMBL/GenBank/DDBJ databases">
        <title>Genome mining for natural products.</title>
        <authorList>
            <person name="Zhang B."/>
            <person name="Shi J."/>
            <person name="Ge H."/>
        </authorList>
    </citation>
    <scope>NUCLEOTIDE SEQUENCE [LARGE SCALE GENOMIC DNA]</scope>
    <source>
        <strain evidence="2 3">NA02069</strain>
    </source>
</reference>
<name>A0A7H8TC43_STRCX</name>
<evidence type="ECO:0000313" key="3">
    <source>
        <dbReference type="Proteomes" id="UP000509418"/>
    </source>
</evidence>
<dbReference type="Proteomes" id="UP000509418">
    <property type="component" value="Chromosome"/>
</dbReference>
<feature type="region of interest" description="Disordered" evidence="1">
    <location>
        <begin position="62"/>
        <end position="81"/>
    </location>
</feature>
<organism evidence="2 3">
    <name type="scientific">Streptomyces chartreusis</name>
    <dbReference type="NCBI Taxonomy" id="1969"/>
    <lineage>
        <taxon>Bacteria</taxon>
        <taxon>Bacillati</taxon>
        <taxon>Actinomycetota</taxon>
        <taxon>Actinomycetes</taxon>
        <taxon>Kitasatosporales</taxon>
        <taxon>Streptomycetaceae</taxon>
        <taxon>Streptomyces</taxon>
    </lineage>
</organism>
<dbReference type="AlphaFoldDB" id="A0A7H8TC43"/>
<gene>
    <name evidence="2" type="ORF">HUT05_29260</name>
</gene>
<dbReference type="RefSeq" id="WP_176576849.1">
    <property type="nucleotide sequence ID" value="NZ_CP056041.1"/>
</dbReference>
<protein>
    <recommendedName>
        <fullName evidence="4">Transposase</fullName>
    </recommendedName>
</protein>
<dbReference type="Gene3D" id="1.10.860.10">
    <property type="entry name" value="DNAb Helicase, Chain A"/>
    <property type="match status" value="1"/>
</dbReference>
<proteinExistence type="predicted"/>
<feature type="compositionally biased region" description="Low complexity" evidence="1">
    <location>
        <begin position="66"/>
        <end position="81"/>
    </location>
</feature>
<accession>A0A7H8TC43</accession>